<evidence type="ECO:0000313" key="1">
    <source>
        <dbReference type="EMBL" id="KAI3801259.1"/>
    </source>
</evidence>
<dbReference type="Proteomes" id="UP001056120">
    <property type="component" value="Linkage Group LG10"/>
</dbReference>
<protein>
    <submittedName>
        <fullName evidence="1">Uncharacterized protein</fullName>
    </submittedName>
</protein>
<sequence length="108" mass="12308">MAKCTSLSIDFEQVIVFQVPFVTEWKEFRDRHGGVKDDFQMRGPCGMDGMCKEDDIFVRGDEEKMGKKIVVIREHSSGKAEGEICGPPWSDCRLLFLTATVLDWCCCH</sequence>
<gene>
    <name evidence="1" type="ORF">L1987_29363</name>
</gene>
<keyword evidence="2" id="KW-1185">Reference proteome</keyword>
<organism evidence="1 2">
    <name type="scientific">Smallanthus sonchifolius</name>
    <dbReference type="NCBI Taxonomy" id="185202"/>
    <lineage>
        <taxon>Eukaryota</taxon>
        <taxon>Viridiplantae</taxon>
        <taxon>Streptophyta</taxon>
        <taxon>Embryophyta</taxon>
        <taxon>Tracheophyta</taxon>
        <taxon>Spermatophyta</taxon>
        <taxon>Magnoliopsida</taxon>
        <taxon>eudicotyledons</taxon>
        <taxon>Gunneridae</taxon>
        <taxon>Pentapetalae</taxon>
        <taxon>asterids</taxon>
        <taxon>campanulids</taxon>
        <taxon>Asterales</taxon>
        <taxon>Asteraceae</taxon>
        <taxon>Asteroideae</taxon>
        <taxon>Heliantheae alliance</taxon>
        <taxon>Millerieae</taxon>
        <taxon>Smallanthus</taxon>
    </lineage>
</organism>
<accession>A0ACB9HZV1</accession>
<dbReference type="EMBL" id="CM042027">
    <property type="protein sequence ID" value="KAI3801259.1"/>
    <property type="molecule type" value="Genomic_DNA"/>
</dbReference>
<reference evidence="1 2" key="2">
    <citation type="journal article" date="2022" name="Mol. Ecol. Resour.">
        <title>The genomes of chicory, endive, great burdock and yacon provide insights into Asteraceae paleo-polyploidization history and plant inulin production.</title>
        <authorList>
            <person name="Fan W."/>
            <person name="Wang S."/>
            <person name="Wang H."/>
            <person name="Wang A."/>
            <person name="Jiang F."/>
            <person name="Liu H."/>
            <person name="Zhao H."/>
            <person name="Xu D."/>
            <person name="Zhang Y."/>
        </authorList>
    </citation>
    <scope>NUCLEOTIDE SEQUENCE [LARGE SCALE GENOMIC DNA]</scope>
    <source>
        <strain evidence="2">cv. Yunnan</strain>
        <tissue evidence="1">Leaves</tissue>
    </source>
</reference>
<proteinExistence type="predicted"/>
<comment type="caution">
    <text evidence="1">The sequence shown here is derived from an EMBL/GenBank/DDBJ whole genome shotgun (WGS) entry which is preliminary data.</text>
</comment>
<name>A0ACB9HZV1_9ASTR</name>
<reference evidence="2" key="1">
    <citation type="journal article" date="2022" name="Mol. Ecol. Resour.">
        <title>The genomes of chicory, endive, great burdock and yacon provide insights into Asteraceae palaeo-polyploidization history and plant inulin production.</title>
        <authorList>
            <person name="Fan W."/>
            <person name="Wang S."/>
            <person name="Wang H."/>
            <person name="Wang A."/>
            <person name="Jiang F."/>
            <person name="Liu H."/>
            <person name="Zhao H."/>
            <person name="Xu D."/>
            <person name="Zhang Y."/>
        </authorList>
    </citation>
    <scope>NUCLEOTIDE SEQUENCE [LARGE SCALE GENOMIC DNA]</scope>
    <source>
        <strain evidence="2">cv. Yunnan</strain>
    </source>
</reference>
<evidence type="ECO:0000313" key="2">
    <source>
        <dbReference type="Proteomes" id="UP001056120"/>
    </source>
</evidence>